<feature type="transmembrane region" description="Helical" evidence="10">
    <location>
        <begin position="1157"/>
        <end position="1176"/>
    </location>
</feature>
<comment type="subcellular location">
    <subcellularLocation>
        <location evidence="1">Membrane</location>
        <topology evidence="1">Multi-pass membrane protein</topology>
    </subcellularLocation>
</comment>
<keyword evidence="2" id="KW-0813">Transport</keyword>
<feature type="region of interest" description="Disordered" evidence="9">
    <location>
        <begin position="1647"/>
        <end position="1674"/>
    </location>
</feature>
<dbReference type="InterPro" id="IPR018488">
    <property type="entry name" value="cNMP-bd_CS"/>
</dbReference>
<feature type="region of interest" description="Disordered" evidence="9">
    <location>
        <begin position="65"/>
        <end position="96"/>
    </location>
</feature>
<dbReference type="SUPFAM" id="SSF81324">
    <property type="entry name" value="Voltage-gated potassium channels"/>
    <property type="match status" value="2"/>
</dbReference>
<feature type="region of interest" description="Disordered" evidence="9">
    <location>
        <begin position="1688"/>
        <end position="1753"/>
    </location>
</feature>
<evidence type="ECO:0000256" key="1">
    <source>
        <dbReference type="ARBA" id="ARBA00004141"/>
    </source>
</evidence>
<dbReference type="FunFam" id="1.10.287.70:FF:000123">
    <property type="entry name" value="Potassium channel KAT3"/>
    <property type="match status" value="2"/>
</dbReference>
<dbReference type="InterPro" id="IPR014710">
    <property type="entry name" value="RmlC-like_jellyroll"/>
</dbReference>
<feature type="compositionally biased region" description="Gly residues" evidence="9">
    <location>
        <begin position="804"/>
        <end position="815"/>
    </location>
</feature>
<feature type="compositionally biased region" description="Gly residues" evidence="9">
    <location>
        <begin position="716"/>
        <end position="733"/>
    </location>
</feature>
<feature type="transmembrane region" description="Helical" evidence="10">
    <location>
        <begin position="386"/>
        <end position="411"/>
    </location>
</feature>
<evidence type="ECO:0000256" key="6">
    <source>
        <dbReference type="ARBA" id="ARBA00023136"/>
    </source>
</evidence>
<dbReference type="PROSITE" id="PS50042">
    <property type="entry name" value="CNMP_BINDING_3"/>
    <property type="match status" value="2"/>
</dbReference>
<feature type="transmembrane region" description="Helical" evidence="10">
    <location>
        <begin position="1376"/>
        <end position="1400"/>
    </location>
</feature>
<evidence type="ECO:0000256" key="8">
    <source>
        <dbReference type="ARBA" id="ARBA00023303"/>
    </source>
</evidence>
<dbReference type="Gene3D" id="2.60.120.10">
    <property type="entry name" value="Jelly Rolls"/>
    <property type="match status" value="2"/>
</dbReference>
<dbReference type="SMART" id="SM00100">
    <property type="entry name" value="cNMP"/>
    <property type="match status" value="2"/>
</dbReference>
<feature type="region of interest" description="Disordered" evidence="9">
    <location>
        <begin position="1092"/>
        <end position="1118"/>
    </location>
</feature>
<keyword evidence="8" id="KW-0407">Ion channel</keyword>
<dbReference type="EMBL" id="HBFS01011593">
    <property type="protein sequence ID" value="CAD8914755.1"/>
    <property type="molecule type" value="Transcribed_RNA"/>
</dbReference>
<keyword evidence="3 10" id="KW-0812">Transmembrane</keyword>
<evidence type="ECO:0000256" key="5">
    <source>
        <dbReference type="ARBA" id="ARBA00023065"/>
    </source>
</evidence>
<dbReference type="Gene3D" id="1.10.287.70">
    <property type="match status" value="2"/>
</dbReference>
<evidence type="ECO:0000256" key="9">
    <source>
        <dbReference type="SAM" id="MobiDB-lite"/>
    </source>
</evidence>
<dbReference type="PROSITE" id="PS00889">
    <property type="entry name" value="CNMP_BINDING_2"/>
    <property type="match status" value="1"/>
</dbReference>
<keyword evidence="5" id="KW-0406">Ion transport</keyword>
<dbReference type="Gene3D" id="1.10.287.630">
    <property type="entry name" value="Helix hairpin bin"/>
    <property type="match status" value="2"/>
</dbReference>
<dbReference type="FunFam" id="1.10.287.630:FF:000001">
    <property type="entry name" value="Cyclic nucleotide-gated channel alpha 3"/>
    <property type="match status" value="2"/>
</dbReference>
<evidence type="ECO:0000256" key="10">
    <source>
        <dbReference type="SAM" id="Phobius"/>
    </source>
</evidence>
<feature type="domain" description="Cyclic nucleotide-binding" evidence="11">
    <location>
        <begin position="489"/>
        <end position="611"/>
    </location>
</feature>
<feature type="domain" description="Cyclic nucleotide-binding" evidence="11">
    <location>
        <begin position="1479"/>
        <end position="1598"/>
    </location>
</feature>
<evidence type="ECO:0000259" key="11">
    <source>
        <dbReference type="PROSITE" id="PS50042"/>
    </source>
</evidence>
<gene>
    <name evidence="12" type="ORF">BSP0115_LOCUS8008</name>
</gene>
<keyword evidence="4 10" id="KW-1133">Transmembrane helix</keyword>
<dbReference type="PANTHER" id="PTHR47823:SF11">
    <property type="entry name" value="K+-CHANNEL ERG AND RELATED PROTEINS"/>
    <property type="match status" value="1"/>
</dbReference>
<dbReference type="InterPro" id="IPR000595">
    <property type="entry name" value="cNMP-bd_dom"/>
</dbReference>
<feature type="transmembrane region" description="Helical" evidence="10">
    <location>
        <begin position="303"/>
        <end position="321"/>
    </location>
</feature>
<feature type="transmembrane region" description="Helical" evidence="10">
    <location>
        <begin position="1344"/>
        <end position="1364"/>
    </location>
</feature>
<accession>A0A7S1CDH6</accession>
<dbReference type="InterPro" id="IPR003938">
    <property type="entry name" value="K_chnl_volt-dep_EAG/ELK/ERG"/>
</dbReference>
<evidence type="ECO:0000256" key="7">
    <source>
        <dbReference type="ARBA" id="ARBA00023286"/>
    </source>
</evidence>
<dbReference type="InterPro" id="IPR005821">
    <property type="entry name" value="Ion_trans_dom"/>
</dbReference>
<dbReference type="Pfam" id="PF00027">
    <property type="entry name" value="cNMP_binding"/>
    <property type="match status" value="2"/>
</dbReference>
<keyword evidence="7" id="KW-1071">Ligand-gated ion channel</keyword>
<dbReference type="InterPro" id="IPR018490">
    <property type="entry name" value="cNMP-bd_dom_sf"/>
</dbReference>
<keyword evidence="6 10" id="KW-0472">Membrane</keyword>
<evidence type="ECO:0000256" key="3">
    <source>
        <dbReference type="ARBA" id="ARBA00022692"/>
    </source>
</evidence>
<feature type="transmembrane region" description="Helical" evidence="10">
    <location>
        <begin position="1303"/>
        <end position="1324"/>
    </location>
</feature>
<evidence type="ECO:0000256" key="2">
    <source>
        <dbReference type="ARBA" id="ARBA00022448"/>
    </source>
</evidence>
<dbReference type="GO" id="GO:0005249">
    <property type="term" value="F:voltage-gated potassium channel activity"/>
    <property type="evidence" value="ECO:0007669"/>
    <property type="project" value="InterPro"/>
</dbReference>
<name>A0A7S1CDH6_9STRA</name>
<sequence length="1753" mass="191346">MAAFTHAAGGVAKVDAARRKRNEVAAALRNKERAVARRRASLTLAEQSPTALAAALAAGSASPAARRPSVLRSHSHSSHVSGTEAAGPEIDMDEGTLDRMARHDKRQREKYAARMNRVAPEEGEEQGHDPSCSRRRVWWVLTEATIPGQITPKLAWDAWVCVIILYSVIVVPYRIGFSDDAKGAMAVLDYCVDALFFCDIAINFVAQVNDEDGLVVRKRSLVAGRYLRGWFTIDLLSTIPVDLFVSWFGDSTAAKSFKLLRVLRLARLLKLVRLIKLGRLLDNMEELQDMLTLNPALVRLMKLLLQIVFLGHLLSCFWFWVASLEPAVGSFACDSHLWAGCPDVLDWPEGPASTWTQYVTSMYWTIATITTVGYGDVNAGTTYERLYAMVAMLVGASVFGFIIGNISSLLGSMDARQAAYKHKMDEVKEYLRDRRFPVPLAKRVRKYFEYYMDRRSIFDENVILSELSNNLRSQVVMQSNHDTISRIHFLREQDKGFVTAVMQRIKPMFVVAGERIMMEGDVGKEMYFLLRGTVEISCNLRENVKHDDTIGLFTEGHYFGEDALLSGNVRPYNATAVGHCDTFSLAKEDLEMSIFHFPDSRRVLEEAAKEKNVVLAYAKLSIKAALERYDAAMILKASTNALFSTSRRGSAGSKTLRGLFGKAGASKLAGADGDVSSGSFKVAVGEAGGTTKGGSAGPGSTALRVAVAQGSHSAGVDGGLGSGGGDGLTPGGSDGEDTKEESKADVSRLAGLGGAASPGTPKTEVESIRSVDSPGPGDSKEAPGASARTMDMAALESALPGTPMSGGGDGSGDGSGDVTDDSDDTDDSDAPPKHSQMRKVGRELDVAMSKRLLGGLGESRTDVLLTGADAKNKTSTLSRQRSSGGSSSPGKAVMSHLRSARGSSMRLGAKGASVGASAGASRGGVAFGAPSFRPNRTKLPPVERGGGEFSALLMGSVRAAAKKPPLTVLKEFGSDDQRSRSAAKLDAEAMREAAEHKRALEVHPTLLTDVFIFINSDLKLVHKVPEEWMQPQTVQLFAAVLNPEGGARGFDAAAQLAAQRGGPRKLQPLGPADKFSVLVKIKATMGWKAQQLKEAGRLRRGESSTSEASGKAEKEGSPSVFVHRRGVVAGERRDITAQVKPWHVIDPRTRGKLMWDILLAVLILYSVLLIPFRIGYDVEAEGVTLAFDYVVDVFFFIDMVVNFRTAFKEGYEDKWHYASRDIAVHYLKHWFTVDLLSTVPIDSIVEYFADDSKGTTFRSFKLVRVLRLIRLLKLARLAKLNKFVAMLEDQFHVSPAALRLIKLFFEVMFIAHLMCCGFFFASTIDSTNVNTWWRQQGFNPKENLFEVYVASIYFSYSTMTTVGYGDVYAVNNSEMIYTIICMIAGATVFGYIVGSMASIVNRLNYGDSRYKDKMDEVAEYLRERNITPDLRKKIRRYYEYYLSRKSAFDEATILSELSDSLKREAILHLNKDIIRKIPFFEAQSEGFISFVMSIMSPMFCVPRDYIFQQGEIGLEMYFLVKGRVEVVQGTGEEEAVLKELEEGSFFGEIAILCATKRTASIRAITFCNLFVLMKDDLDMMILHYPTLAAMMQQSIRKKMETMWAESAAKQKFKRHARLLGLAGASSKVQGLAGVTGLAAAHVAQGGSLSPTQGADGASPSHLHEATSPPDGHLHALEGGLSYFEGNEEMRNRASRQAAQKKRGEGIARLSRGVADVATPPTKASKDRATRDDGSDDGSDEGGSGFVKDAAALV</sequence>
<dbReference type="GO" id="GO:0016020">
    <property type="term" value="C:membrane"/>
    <property type="evidence" value="ECO:0007669"/>
    <property type="project" value="UniProtKB-SubCell"/>
</dbReference>
<dbReference type="PANTHER" id="PTHR47823">
    <property type="entry name" value="ION_TRANS DOMAIN-CONTAINING PROTEIN"/>
    <property type="match status" value="1"/>
</dbReference>
<feature type="compositionally biased region" description="Low complexity" evidence="9">
    <location>
        <begin position="874"/>
        <end position="888"/>
    </location>
</feature>
<feature type="compositionally biased region" description="Acidic residues" evidence="9">
    <location>
        <begin position="818"/>
        <end position="829"/>
    </location>
</feature>
<protein>
    <recommendedName>
        <fullName evidence="11">Cyclic nucleotide-binding domain-containing protein</fullName>
    </recommendedName>
</protein>
<dbReference type="Pfam" id="PF00520">
    <property type="entry name" value="Ion_trans"/>
    <property type="match status" value="2"/>
</dbReference>
<feature type="compositionally biased region" description="Basic and acidic residues" evidence="9">
    <location>
        <begin position="1723"/>
        <end position="1732"/>
    </location>
</feature>
<feature type="transmembrane region" description="Helical" evidence="10">
    <location>
        <begin position="154"/>
        <end position="175"/>
    </location>
</feature>
<evidence type="ECO:0000313" key="12">
    <source>
        <dbReference type="EMBL" id="CAD8914755.1"/>
    </source>
</evidence>
<proteinExistence type="predicted"/>
<feature type="region of interest" description="Disordered" evidence="9">
    <location>
        <begin position="870"/>
        <end position="896"/>
    </location>
</feature>
<dbReference type="CDD" id="cd00038">
    <property type="entry name" value="CAP_ED"/>
    <property type="match status" value="2"/>
</dbReference>
<organism evidence="12">
    <name type="scientific">Bicosoecida sp. CB-2014</name>
    <dbReference type="NCBI Taxonomy" id="1486930"/>
    <lineage>
        <taxon>Eukaryota</taxon>
        <taxon>Sar</taxon>
        <taxon>Stramenopiles</taxon>
        <taxon>Bigyra</taxon>
        <taxon>Opalozoa</taxon>
        <taxon>Bicosoecida</taxon>
    </lineage>
</organism>
<reference evidence="12" key="1">
    <citation type="submission" date="2021-01" db="EMBL/GenBank/DDBJ databases">
        <authorList>
            <person name="Corre E."/>
            <person name="Pelletier E."/>
            <person name="Niang G."/>
            <person name="Scheremetjew M."/>
            <person name="Finn R."/>
            <person name="Kale V."/>
            <person name="Holt S."/>
            <person name="Cochrane G."/>
            <person name="Meng A."/>
            <person name="Brown T."/>
            <person name="Cohen L."/>
        </authorList>
    </citation>
    <scope>NUCLEOTIDE SEQUENCE</scope>
    <source>
        <strain evidence="12">Ms1</strain>
    </source>
</reference>
<dbReference type="PRINTS" id="PR01463">
    <property type="entry name" value="EAGCHANLFMLY"/>
</dbReference>
<dbReference type="SUPFAM" id="SSF51206">
    <property type="entry name" value="cAMP-binding domain-like"/>
    <property type="match status" value="2"/>
</dbReference>
<evidence type="ECO:0000256" key="4">
    <source>
        <dbReference type="ARBA" id="ARBA00022989"/>
    </source>
</evidence>
<feature type="region of interest" description="Disordered" evidence="9">
    <location>
        <begin position="709"/>
        <end position="843"/>
    </location>
</feature>